<dbReference type="InterPro" id="IPR011008">
    <property type="entry name" value="Dimeric_a/b-barrel"/>
</dbReference>
<feature type="domain" description="AB hydrolase-1" evidence="1">
    <location>
        <begin position="142"/>
        <end position="365"/>
    </location>
</feature>
<sequence>MGPTMLARTWRGVTKAEDADAYLTYLHQTGLTHYRRTPGNLAAYCLRKVADGRAEFLLVTLWESMDAVKRFAGDSPERAIFFPEDDRYLIDRDLHVTHYEVPFAEGQAFVSPRVRFDDFRVAGPAGDLRLVDTGGGGKTLPVLFVHGLAGNASHWQAQLEHLAARGRRGIALELRGHGGSTPPEPEDYTLESLAGDVSAVVRGLGLRRFVLVGHSVGAGVALAAAGESPRQVAGLFLVDPMTDTLQLPEAQREAFLASLDAPDVAQAVRQDWAQMAGPRADVRERLLADLDATPLRAVVGAQRSMVRFDLKAALARYPGPKFSLVAPDNDAPRSLHRLAEGVPHQVVEGAGHWIHLDHPDAVNAALDAFLTRSAPA</sequence>
<comment type="caution">
    <text evidence="2">The sequence shown here is derived from an EMBL/GenBank/DDBJ whole genome shotgun (WGS) entry which is preliminary data.</text>
</comment>
<dbReference type="Gene3D" id="3.40.50.1820">
    <property type="entry name" value="alpha/beta hydrolase"/>
    <property type="match status" value="1"/>
</dbReference>
<protein>
    <submittedName>
        <fullName evidence="2">Alpha/beta fold hydrolase</fullName>
    </submittedName>
</protein>
<evidence type="ECO:0000313" key="3">
    <source>
        <dbReference type="Proteomes" id="UP000272888"/>
    </source>
</evidence>
<dbReference type="GO" id="GO:0016787">
    <property type="term" value="F:hydrolase activity"/>
    <property type="evidence" value="ECO:0007669"/>
    <property type="project" value="UniProtKB-KW"/>
</dbReference>
<dbReference type="SUPFAM" id="SSF54909">
    <property type="entry name" value="Dimeric alpha+beta barrel"/>
    <property type="match status" value="1"/>
</dbReference>
<proteinExistence type="predicted"/>
<dbReference type="PANTHER" id="PTHR43798">
    <property type="entry name" value="MONOACYLGLYCEROL LIPASE"/>
    <property type="match status" value="1"/>
</dbReference>
<reference evidence="3" key="1">
    <citation type="submission" date="2018-09" db="EMBL/GenBank/DDBJ databases">
        <authorList>
            <person name="Livingstone P.G."/>
            <person name="Whitworth D.E."/>
        </authorList>
    </citation>
    <scope>NUCLEOTIDE SEQUENCE [LARGE SCALE GENOMIC DNA]</scope>
    <source>
        <strain evidence="3">CA051B</strain>
    </source>
</reference>
<dbReference type="Proteomes" id="UP000272888">
    <property type="component" value="Unassembled WGS sequence"/>
</dbReference>
<keyword evidence="3" id="KW-1185">Reference proteome</keyword>
<accession>A0A3A8PI93</accession>
<evidence type="ECO:0000313" key="2">
    <source>
        <dbReference type="EMBL" id="RKH56058.1"/>
    </source>
</evidence>
<dbReference type="InterPro" id="IPR029058">
    <property type="entry name" value="AB_hydrolase_fold"/>
</dbReference>
<name>A0A3A8PI93_9BACT</name>
<dbReference type="InterPro" id="IPR000073">
    <property type="entry name" value="AB_hydrolase_1"/>
</dbReference>
<evidence type="ECO:0000259" key="1">
    <source>
        <dbReference type="Pfam" id="PF12697"/>
    </source>
</evidence>
<dbReference type="SUPFAM" id="SSF53474">
    <property type="entry name" value="alpha/beta-Hydrolases"/>
    <property type="match status" value="1"/>
</dbReference>
<dbReference type="InterPro" id="IPR050266">
    <property type="entry name" value="AB_hydrolase_sf"/>
</dbReference>
<organism evidence="2 3">
    <name type="scientific">Corallococcus llansteffanensis</name>
    <dbReference type="NCBI Taxonomy" id="2316731"/>
    <lineage>
        <taxon>Bacteria</taxon>
        <taxon>Pseudomonadati</taxon>
        <taxon>Myxococcota</taxon>
        <taxon>Myxococcia</taxon>
        <taxon>Myxococcales</taxon>
        <taxon>Cystobacterineae</taxon>
        <taxon>Myxococcaceae</taxon>
        <taxon>Corallococcus</taxon>
    </lineage>
</organism>
<dbReference type="AlphaFoldDB" id="A0A3A8PI93"/>
<dbReference type="Pfam" id="PF12697">
    <property type="entry name" value="Abhydrolase_6"/>
    <property type="match status" value="1"/>
</dbReference>
<dbReference type="EMBL" id="RAWB01000225">
    <property type="protein sequence ID" value="RKH56058.1"/>
    <property type="molecule type" value="Genomic_DNA"/>
</dbReference>
<gene>
    <name evidence="2" type="ORF">D7V93_21160</name>
</gene>
<keyword evidence="2" id="KW-0378">Hydrolase</keyword>